<name>A0A2U3JWK4_9FIRM</name>
<gene>
    <name evidence="2" type="ORF">SBF1_1050005</name>
</gene>
<evidence type="ECO:0000259" key="1">
    <source>
        <dbReference type="Pfam" id="PF24963"/>
    </source>
</evidence>
<dbReference type="Pfam" id="PF24963">
    <property type="entry name" value="DUF7768"/>
    <property type="match status" value="1"/>
</dbReference>
<organism evidence="2 3">
    <name type="scientific">Candidatus Desulfosporosinus infrequens</name>
    <dbReference type="NCBI Taxonomy" id="2043169"/>
    <lineage>
        <taxon>Bacteria</taxon>
        <taxon>Bacillati</taxon>
        <taxon>Bacillota</taxon>
        <taxon>Clostridia</taxon>
        <taxon>Eubacteriales</taxon>
        <taxon>Desulfitobacteriaceae</taxon>
        <taxon>Desulfosporosinus</taxon>
    </lineage>
</organism>
<dbReference type="EMBL" id="OMOF01000008">
    <property type="protein sequence ID" value="SPF31812.1"/>
    <property type="molecule type" value="Genomic_DNA"/>
</dbReference>
<evidence type="ECO:0000313" key="2">
    <source>
        <dbReference type="EMBL" id="SPF31812.1"/>
    </source>
</evidence>
<accession>A0A2U3JWK4</accession>
<reference evidence="3" key="1">
    <citation type="submission" date="2018-02" db="EMBL/GenBank/DDBJ databases">
        <authorList>
            <person name="Hausmann B."/>
        </authorList>
    </citation>
    <scope>NUCLEOTIDE SEQUENCE [LARGE SCALE GENOMIC DNA]</scope>
    <source>
        <strain evidence="3">Peat soil MAG SbF1</strain>
    </source>
</reference>
<dbReference type="InterPro" id="IPR056670">
    <property type="entry name" value="DUF7768"/>
</dbReference>
<protein>
    <recommendedName>
        <fullName evidence="1">DUF7768 domain-containing protein</fullName>
    </recommendedName>
</protein>
<sequence length="112" mass="12858">MNPIKLVYICSPLRGDTERNIAKAVGYCRFAATQGVVPLAPHIIFTQFLDDEISEERELGLQMGLELLKYCQELWVFGDRVSDGMSGEIEVAKRNGITIQYRCERRETPYER</sequence>
<proteinExistence type="predicted"/>
<dbReference type="Gene3D" id="3.40.50.10400">
    <property type="entry name" value="Hypothetical protein PA1492"/>
    <property type="match status" value="1"/>
</dbReference>
<evidence type="ECO:0000313" key="3">
    <source>
        <dbReference type="Proteomes" id="UP000238916"/>
    </source>
</evidence>
<dbReference type="Proteomes" id="UP000238916">
    <property type="component" value="Unassembled WGS sequence"/>
</dbReference>
<dbReference type="AlphaFoldDB" id="A0A2U3JWK4"/>
<feature type="domain" description="DUF7768" evidence="1">
    <location>
        <begin position="5"/>
        <end position="102"/>
    </location>
</feature>